<feature type="compositionally biased region" description="Polar residues" evidence="1">
    <location>
        <begin position="1"/>
        <end position="40"/>
    </location>
</feature>
<feature type="compositionally biased region" description="Polar residues" evidence="1">
    <location>
        <begin position="49"/>
        <end position="68"/>
    </location>
</feature>
<reference evidence="2 3" key="1">
    <citation type="submission" date="2008-05" db="EMBL/GenBank/DDBJ databases">
        <title>Complete sequence of chromosome of Geobacter lovleyi SZ.</title>
        <authorList>
            <consortium name="US DOE Joint Genome Institute"/>
            <person name="Lucas S."/>
            <person name="Copeland A."/>
            <person name="Lapidus A."/>
            <person name="Glavina del Rio T."/>
            <person name="Dalin E."/>
            <person name="Tice H."/>
            <person name="Bruce D."/>
            <person name="Goodwin L."/>
            <person name="Pitluck S."/>
            <person name="Chertkov O."/>
            <person name="Meincke L."/>
            <person name="Brettin T."/>
            <person name="Detter J.C."/>
            <person name="Han C."/>
            <person name="Tapia R."/>
            <person name="Kuske C.R."/>
            <person name="Schmutz J."/>
            <person name="Larimer F."/>
            <person name="Land M."/>
            <person name="Hauser L."/>
            <person name="Kyrpides N."/>
            <person name="Mikhailova N."/>
            <person name="Sung Y."/>
            <person name="Fletcher K.E."/>
            <person name="Ritalahti K.M."/>
            <person name="Loeffler F.E."/>
            <person name="Richardson P."/>
        </authorList>
    </citation>
    <scope>NUCLEOTIDE SEQUENCE [LARGE SCALE GENOMIC DNA]</scope>
    <source>
        <strain evidence="3">ATCC BAA-1151 / DSM 17278 / SZ</strain>
    </source>
</reference>
<evidence type="ECO:0000313" key="3">
    <source>
        <dbReference type="Proteomes" id="UP000002420"/>
    </source>
</evidence>
<organism evidence="2 3">
    <name type="scientific">Trichlorobacter lovleyi (strain ATCC BAA-1151 / DSM 17278 / SZ)</name>
    <name type="common">Geobacter lovleyi</name>
    <dbReference type="NCBI Taxonomy" id="398767"/>
    <lineage>
        <taxon>Bacteria</taxon>
        <taxon>Pseudomonadati</taxon>
        <taxon>Thermodesulfobacteriota</taxon>
        <taxon>Desulfuromonadia</taxon>
        <taxon>Geobacterales</taxon>
        <taxon>Geobacteraceae</taxon>
        <taxon>Trichlorobacter</taxon>
    </lineage>
</organism>
<accession>B3E3V3</accession>
<keyword evidence="3" id="KW-1185">Reference proteome</keyword>
<gene>
    <name evidence="2" type="ordered locus">Glov_0641</name>
</gene>
<dbReference type="AlphaFoldDB" id="B3E3V3"/>
<dbReference type="EMBL" id="CP001089">
    <property type="protein sequence ID" value="ACD94367.1"/>
    <property type="molecule type" value="Genomic_DNA"/>
</dbReference>
<protein>
    <submittedName>
        <fullName evidence="2">Uncharacterized protein</fullName>
    </submittedName>
</protein>
<proteinExistence type="predicted"/>
<name>B3E3V3_TRIL1</name>
<feature type="region of interest" description="Disordered" evidence="1">
    <location>
        <begin position="1"/>
        <end position="97"/>
    </location>
</feature>
<dbReference type="RefSeq" id="WP_012468723.1">
    <property type="nucleotide sequence ID" value="NC_010814.1"/>
</dbReference>
<dbReference type="KEGG" id="glo:Glov_0641"/>
<evidence type="ECO:0000313" key="2">
    <source>
        <dbReference type="EMBL" id="ACD94367.1"/>
    </source>
</evidence>
<sequence length="97" mass="9949">MSISQISPNSLATNSPYVNPAAKTTETQAGAIQQGNQDAQKPSKAARTDTVTISQQALQMTAGTNSKPGETNNSTNNNLGGTPNSVNRQPGSFSAQG</sequence>
<evidence type="ECO:0000256" key="1">
    <source>
        <dbReference type="SAM" id="MobiDB-lite"/>
    </source>
</evidence>
<feature type="compositionally biased region" description="Polar residues" evidence="1">
    <location>
        <begin position="85"/>
        <end position="97"/>
    </location>
</feature>
<dbReference type="HOGENOM" id="CLU_2342742_0_0_7"/>
<dbReference type="Proteomes" id="UP000002420">
    <property type="component" value="Chromosome"/>
</dbReference>
<dbReference type="OrthoDB" id="9853598at2"/>
<feature type="compositionally biased region" description="Low complexity" evidence="1">
    <location>
        <begin position="69"/>
        <end position="84"/>
    </location>
</feature>